<dbReference type="Proteomes" id="UP000000958">
    <property type="component" value="Segment"/>
</dbReference>
<name>C8CHL9_9VIRU</name>
<keyword evidence="1" id="KW-1133">Transmembrane helix</keyword>
<feature type="transmembrane region" description="Helical" evidence="1">
    <location>
        <begin position="6"/>
        <end position="28"/>
    </location>
</feature>
<keyword evidence="1" id="KW-0472">Membrane</keyword>
<organism evidence="2 3">
    <name type="scientific">Thermus virus P23-77</name>
    <dbReference type="NCBI Taxonomy" id="1714272"/>
    <lineage>
        <taxon>Viruses</taxon>
        <taxon>Singelaviria</taxon>
        <taxon>Helvetiavirae</taxon>
        <taxon>Dividoviricota</taxon>
        <taxon>Laserviricetes</taxon>
        <taxon>Halopanivirales</taxon>
        <taxon>Matsushitaviridae</taxon>
        <taxon>Hukuchivirus</taxon>
        <taxon>Hukuchivirus P2377</taxon>
    </lineage>
</organism>
<keyword evidence="3" id="KW-1185">Reference proteome</keyword>
<proteinExistence type="predicted"/>
<dbReference type="EMBL" id="GQ403789">
    <property type="protein sequence ID" value="ACV05048.1"/>
    <property type="molecule type" value="Genomic_DNA"/>
</dbReference>
<evidence type="ECO:0000313" key="3">
    <source>
        <dbReference type="Proteomes" id="UP000000958"/>
    </source>
</evidence>
<keyword evidence="1" id="KW-0812">Transmembrane</keyword>
<protein>
    <submittedName>
        <fullName evidence="2">Uncharacterized protein</fullName>
    </submittedName>
</protein>
<dbReference type="RefSeq" id="YP_003169728.1">
    <property type="nucleotide sequence ID" value="NC_013197.1"/>
</dbReference>
<reference evidence="2 3" key="1">
    <citation type="journal article" date="2009" name="J. Virol.">
        <title>The closest relatives of icosahedral viruses of thermophilic bacteria are among viruses and plasmids of the halophilic archaea.</title>
        <authorList>
            <person name="Jalasvuori M."/>
            <person name="Jaatinen S.T."/>
            <person name="Laurinavicius S."/>
            <person name="Ahola-Iivarinen E."/>
            <person name="Kalkkinen N."/>
            <person name="Bamford D.H."/>
            <person name="Bamford J.K."/>
        </authorList>
    </citation>
    <scope>NUCLEOTIDE SEQUENCE</scope>
</reference>
<accession>C8CHL9</accession>
<dbReference type="GeneID" id="11468006"/>
<evidence type="ECO:0000256" key="1">
    <source>
        <dbReference type="SAM" id="Phobius"/>
    </source>
</evidence>
<sequence length="72" mass="8072">MEWKDLLDSGVAVVGFLAFLRLVFVDVAEMKRGLKSMEEAVREQNALLSRVVNAVEAVALRDVGQIRRKDGR</sequence>
<dbReference type="KEGG" id="vg:11468006"/>
<evidence type="ECO:0000313" key="2">
    <source>
        <dbReference type="EMBL" id="ACV05048.1"/>
    </source>
</evidence>